<evidence type="ECO:0000313" key="4">
    <source>
        <dbReference type="Proteomes" id="UP000283479"/>
    </source>
</evidence>
<organism evidence="3 4">
    <name type="scientific">Rhodococcus xishaensis</name>
    <dbReference type="NCBI Taxonomy" id="2487364"/>
    <lineage>
        <taxon>Bacteria</taxon>
        <taxon>Bacillati</taxon>
        <taxon>Actinomycetota</taxon>
        <taxon>Actinomycetes</taxon>
        <taxon>Mycobacteriales</taxon>
        <taxon>Nocardiaceae</taxon>
        <taxon>Rhodococcus</taxon>
    </lineage>
</organism>
<feature type="domain" description="Phage capsid-like C-terminal" evidence="2">
    <location>
        <begin position="16"/>
        <end position="277"/>
    </location>
</feature>
<dbReference type="Gene3D" id="3.30.2400.10">
    <property type="entry name" value="Major capsid protein gp5"/>
    <property type="match status" value="1"/>
</dbReference>
<name>A0A438ARJ8_9NOCA</name>
<accession>A0A438ARJ8</accession>
<dbReference type="InterPro" id="IPR054612">
    <property type="entry name" value="Phage_capsid-like_C"/>
</dbReference>
<proteinExistence type="predicted"/>
<keyword evidence="4" id="KW-1185">Reference proteome</keyword>
<dbReference type="RefSeq" id="WP_127955225.1">
    <property type="nucleotide sequence ID" value="NZ_RKLO01000005.1"/>
</dbReference>
<evidence type="ECO:0000256" key="1">
    <source>
        <dbReference type="ARBA" id="ARBA00004328"/>
    </source>
</evidence>
<evidence type="ECO:0000259" key="2">
    <source>
        <dbReference type="Pfam" id="PF05065"/>
    </source>
</evidence>
<dbReference type="AlphaFoldDB" id="A0A438ARJ8"/>
<comment type="caution">
    <text evidence="3">The sequence shown here is derived from an EMBL/GenBank/DDBJ whole genome shotgun (WGS) entry which is preliminary data.</text>
</comment>
<comment type="subcellular location">
    <subcellularLocation>
        <location evidence="1">Virion</location>
    </subcellularLocation>
</comment>
<protein>
    <submittedName>
        <fullName evidence="3">Phage major capsid protein</fullName>
    </submittedName>
</protein>
<dbReference type="OrthoDB" id="3233650at2"/>
<evidence type="ECO:0000313" key="3">
    <source>
        <dbReference type="EMBL" id="RVW01321.1"/>
    </source>
</evidence>
<reference evidence="3 4" key="1">
    <citation type="submission" date="2018-11" db="EMBL/GenBank/DDBJ databases">
        <title>Rhodococcus spongicola sp. nov. and Rhodococcus xishaensis sp. nov. from marine sponges.</title>
        <authorList>
            <person name="Li L."/>
            <person name="Lin H.W."/>
        </authorList>
    </citation>
    <scope>NUCLEOTIDE SEQUENCE [LARGE SCALE GENOMIC DNA]</scope>
    <source>
        <strain evidence="3 4">LHW51113</strain>
    </source>
</reference>
<dbReference type="Proteomes" id="UP000283479">
    <property type="component" value="Unassembled WGS sequence"/>
</dbReference>
<sequence>MAPADYTSTAVATAFTPDEIDGLVVQPTTRLSVAMQAATAIHTSSTTLRIPVITDDPSGSWVGEGEEIPVSDLQSDELTVTPSKLATLSVISSELADDSSPEAQEIVGQGIARDVAGKIDAAFFGDLDAPAPKGLAGLTGVSTVDAGDAYANTDPFAEAISKARTVGATLTAWVANPTTALTMAKVKKAEGSNEPLLGNDPTEPTKRTILGLPLEEFSGIPDGVVWGIPVDRVFVVMRKDTDLKVSDQSHFTSDQIAIRAITRVGFGFPHPSAIVKISTTA</sequence>
<dbReference type="EMBL" id="RKLO01000005">
    <property type="protein sequence ID" value="RVW01321.1"/>
    <property type="molecule type" value="Genomic_DNA"/>
</dbReference>
<dbReference type="InterPro" id="IPR024455">
    <property type="entry name" value="Phage_capsid"/>
</dbReference>
<dbReference type="SUPFAM" id="SSF56563">
    <property type="entry name" value="Major capsid protein gp5"/>
    <property type="match status" value="1"/>
</dbReference>
<dbReference type="Pfam" id="PF05065">
    <property type="entry name" value="Phage_capsid"/>
    <property type="match status" value="1"/>
</dbReference>
<gene>
    <name evidence="3" type="ORF">EGT50_13985</name>
</gene>
<dbReference type="NCBIfam" id="TIGR01554">
    <property type="entry name" value="major_cap_HK97"/>
    <property type="match status" value="1"/>
</dbReference>
<dbReference type="Gene3D" id="3.30.2320.10">
    <property type="entry name" value="hypothetical protein PF0899 domain"/>
    <property type="match status" value="1"/>
</dbReference>